<keyword evidence="1" id="KW-0812">Transmembrane</keyword>
<dbReference type="Proteomes" id="UP000240708">
    <property type="component" value="Unassembled WGS sequence"/>
</dbReference>
<proteinExistence type="predicted"/>
<evidence type="ECO:0000256" key="1">
    <source>
        <dbReference type="SAM" id="Phobius"/>
    </source>
</evidence>
<sequence>MYLGSMKRGFHKRLKSERKRWGTVLIICALSSFYFSSQLTLKSITYHLTHPIEFFKMEQENPFSKILTIFRTDSLPDKLKRFRL</sequence>
<accession>A0A2P8DNG4</accession>
<keyword evidence="1" id="KW-0472">Membrane</keyword>
<dbReference type="AlphaFoldDB" id="A0A2P8DNG4"/>
<keyword evidence="1" id="KW-1133">Transmembrane helix</keyword>
<organism evidence="2 3">
    <name type="scientific">Cecembia rubra</name>
    <dbReference type="NCBI Taxonomy" id="1485585"/>
    <lineage>
        <taxon>Bacteria</taxon>
        <taxon>Pseudomonadati</taxon>
        <taxon>Bacteroidota</taxon>
        <taxon>Cytophagia</taxon>
        <taxon>Cytophagales</taxon>
        <taxon>Cyclobacteriaceae</taxon>
        <taxon>Cecembia</taxon>
    </lineage>
</organism>
<dbReference type="EMBL" id="PYGF01000018">
    <property type="protein sequence ID" value="PSK98761.1"/>
    <property type="molecule type" value="Genomic_DNA"/>
</dbReference>
<name>A0A2P8DNG4_9BACT</name>
<protein>
    <submittedName>
        <fullName evidence="2">Uncharacterized protein</fullName>
    </submittedName>
</protein>
<keyword evidence="3" id="KW-1185">Reference proteome</keyword>
<evidence type="ECO:0000313" key="3">
    <source>
        <dbReference type="Proteomes" id="UP000240708"/>
    </source>
</evidence>
<feature type="transmembrane region" description="Helical" evidence="1">
    <location>
        <begin position="21"/>
        <end position="41"/>
    </location>
</feature>
<gene>
    <name evidence="2" type="ORF">CLV48_11848</name>
</gene>
<evidence type="ECO:0000313" key="2">
    <source>
        <dbReference type="EMBL" id="PSK98761.1"/>
    </source>
</evidence>
<reference evidence="2 3" key="1">
    <citation type="submission" date="2018-03" db="EMBL/GenBank/DDBJ databases">
        <title>Genomic Encyclopedia of Archaeal and Bacterial Type Strains, Phase II (KMG-II): from individual species to whole genera.</title>
        <authorList>
            <person name="Goeker M."/>
        </authorList>
    </citation>
    <scope>NUCLEOTIDE SEQUENCE [LARGE SCALE GENOMIC DNA]</scope>
    <source>
        <strain evidence="2 3">DSM 28057</strain>
    </source>
</reference>
<comment type="caution">
    <text evidence="2">The sequence shown here is derived from an EMBL/GenBank/DDBJ whole genome shotgun (WGS) entry which is preliminary data.</text>
</comment>